<evidence type="ECO:0000313" key="2">
    <source>
        <dbReference type="Proteomes" id="UP000092600"/>
    </source>
</evidence>
<reference evidence="1 2" key="1">
    <citation type="journal article" date="2016" name="DNA Res.">
        <title>The draft genome of MD-2 pineapple using hybrid error correction of long reads.</title>
        <authorList>
            <person name="Redwan R.M."/>
            <person name="Saidin A."/>
            <person name="Kumar S.V."/>
        </authorList>
    </citation>
    <scope>NUCLEOTIDE SEQUENCE [LARGE SCALE GENOMIC DNA]</scope>
    <source>
        <strain evidence="2">cv. MD2</strain>
        <tissue evidence="1">Leaf</tissue>
    </source>
</reference>
<dbReference type="EMBL" id="LSRQ01000174">
    <property type="protein sequence ID" value="OAY84773.1"/>
    <property type="molecule type" value="Genomic_DNA"/>
</dbReference>
<proteinExistence type="predicted"/>
<comment type="caution">
    <text evidence="1">The sequence shown here is derived from an EMBL/GenBank/DDBJ whole genome shotgun (WGS) entry which is preliminary data.</text>
</comment>
<evidence type="ECO:0000313" key="1">
    <source>
        <dbReference type="EMBL" id="OAY84773.1"/>
    </source>
</evidence>
<feature type="non-terminal residue" evidence="1">
    <location>
        <position position="1"/>
    </location>
</feature>
<accession>A0A199W6F5</accession>
<organism evidence="1 2">
    <name type="scientific">Ananas comosus</name>
    <name type="common">Pineapple</name>
    <name type="synonym">Ananas ananas</name>
    <dbReference type="NCBI Taxonomy" id="4615"/>
    <lineage>
        <taxon>Eukaryota</taxon>
        <taxon>Viridiplantae</taxon>
        <taxon>Streptophyta</taxon>
        <taxon>Embryophyta</taxon>
        <taxon>Tracheophyta</taxon>
        <taxon>Spermatophyta</taxon>
        <taxon>Magnoliopsida</taxon>
        <taxon>Liliopsida</taxon>
        <taxon>Poales</taxon>
        <taxon>Bromeliaceae</taxon>
        <taxon>Bromelioideae</taxon>
        <taxon>Ananas</taxon>
    </lineage>
</organism>
<name>A0A199W6F5_ANACO</name>
<protein>
    <submittedName>
        <fullName evidence="1">Uncharacterized protein</fullName>
    </submittedName>
</protein>
<sequence>TYNLVKFESF</sequence>
<dbReference type="Proteomes" id="UP000092600">
    <property type="component" value="Unassembled WGS sequence"/>
</dbReference>
<gene>
    <name evidence="1" type="ORF">ACMD2_14303</name>
</gene>